<dbReference type="Proteomes" id="UP000030748">
    <property type="component" value="Unassembled WGS sequence"/>
</dbReference>
<name>A0A022R276_ERYGU</name>
<reference evidence="1 2" key="1">
    <citation type="journal article" date="2013" name="Proc. Natl. Acad. Sci. U.S.A.">
        <title>Fine-scale variation in meiotic recombination in Mimulus inferred from population shotgun sequencing.</title>
        <authorList>
            <person name="Hellsten U."/>
            <person name="Wright K.M."/>
            <person name="Jenkins J."/>
            <person name="Shu S."/>
            <person name="Yuan Y."/>
            <person name="Wessler S.R."/>
            <person name="Schmutz J."/>
            <person name="Willis J.H."/>
            <person name="Rokhsar D.S."/>
        </authorList>
    </citation>
    <scope>NUCLEOTIDE SEQUENCE [LARGE SCALE GENOMIC DNA]</scope>
    <source>
        <strain evidence="2">cv. DUN x IM62</strain>
    </source>
</reference>
<evidence type="ECO:0000313" key="2">
    <source>
        <dbReference type="Proteomes" id="UP000030748"/>
    </source>
</evidence>
<organism evidence="1 2">
    <name type="scientific">Erythranthe guttata</name>
    <name type="common">Yellow monkey flower</name>
    <name type="synonym">Mimulus guttatus</name>
    <dbReference type="NCBI Taxonomy" id="4155"/>
    <lineage>
        <taxon>Eukaryota</taxon>
        <taxon>Viridiplantae</taxon>
        <taxon>Streptophyta</taxon>
        <taxon>Embryophyta</taxon>
        <taxon>Tracheophyta</taxon>
        <taxon>Spermatophyta</taxon>
        <taxon>Magnoliopsida</taxon>
        <taxon>eudicotyledons</taxon>
        <taxon>Gunneridae</taxon>
        <taxon>Pentapetalae</taxon>
        <taxon>asterids</taxon>
        <taxon>lamiids</taxon>
        <taxon>Lamiales</taxon>
        <taxon>Phrymaceae</taxon>
        <taxon>Erythranthe</taxon>
    </lineage>
</organism>
<evidence type="ECO:0000313" key="1">
    <source>
        <dbReference type="EMBL" id="EYU34747.1"/>
    </source>
</evidence>
<keyword evidence="2" id="KW-1185">Reference proteome</keyword>
<dbReference type="EMBL" id="KI630674">
    <property type="protein sequence ID" value="EYU34747.1"/>
    <property type="molecule type" value="Genomic_DNA"/>
</dbReference>
<sequence>MISARIALFNVHSPINYPLHNPPLQIFPPPIFRYAPAKPFRGRLRGIQIAFCTENQFDSPCEDDSPLRKIAAPKFMIQAVIQLALLHGLVWLL</sequence>
<dbReference type="AlphaFoldDB" id="A0A022R276"/>
<gene>
    <name evidence="1" type="ORF">MIMGU_mgv1a017089mg</name>
</gene>
<proteinExistence type="predicted"/>
<protein>
    <submittedName>
        <fullName evidence="1">Uncharacterized protein</fullName>
    </submittedName>
</protein>
<accession>A0A022R276</accession>